<sequence>MSDPSVPPQMQMLLLLMLFLVGRVGAWTGEINGRVLCDVCGDSSIGPEDHALAGAEVAVLCITESGEVVNYQAFTDSKGAYTVAETMPEVDRWSSCLVRPIGGPHPDCSRRADARAGVKFSYTRPSGYSHTVRPFLFKPSLAPVYCA</sequence>
<feature type="chain" id="PRO_5029844758" evidence="1">
    <location>
        <begin position="27"/>
        <end position="147"/>
    </location>
</feature>
<keyword evidence="3" id="KW-1185">Reference proteome</keyword>
<evidence type="ECO:0000313" key="3">
    <source>
        <dbReference type="Proteomes" id="UP000663760"/>
    </source>
</evidence>
<name>A0A7I8KAD9_SPIIN</name>
<dbReference type="EMBL" id="LR746267">
    <property type="protein sequence ID" value="CAA7394747.1"/>
    <property type="molecule type" value="Genomic_DNA"/>
</dbReference>
<dbReference type="Pfam" id="PF01190">
    <property type="entry name" value="Pollen_Ole_e_1"/>
    <property type="match status" value="1"/>
</dbReference>
<evidence type="ECO:0000313" key="2">
    <source>
        <dbReference type="EMBL" id="CAA7394747.1"/>
    </source>
</evidence>
<dbReference type="Proteomes" id="UP000663760">
    <property type="component" value="Chromosome 4"/>
</dbReference>
<dbReference type="PANTHER" id="PTHR38400">
    <property type="entry name" value="OS02G0317800 PROTEIN"/>
    <property type="match status" value="1"/>
</dbReference>
<evidence type="ECO:0000256" key="1">
    <source>
        <dbReference type="SAM" id="SignalP"/>
    </source>
</evidence>
<organism evidence="2 3">
    <name type="scientific">Spirodela intermedia</name>
    <name type="common">Intermediate duckweed</name>
    <dbReference type="NCBI Taxonomy" id="51605"/>
    <lineage>
        <taxon>Eukaryota</taxon>
        <taxon>Viridiplantae</taxon>
        <taxon>Streptophyta</taxon>
        <taxon>Embryophyta</taxon>
        <taxon>Tracheophyta</taxon>
        <taxon>Spermatophyta</taxon>
        <taxon>Magnoliopsida</taxon>
        <taxon>Liliopsida</taxon>
        <taxon>Araceae</taxon>
        <taxon>Lemnoideae</taxon>
        <taxon>Spirodela</taxon>
    </lineage>
</organism>
<reference evidence="2" key="1">
    <citation type="submission" date="2020-02" db="EMBL/GenBank/DDBJ databases">
        <authorList>
            <person name="Scholz U."/>
            <person name="Mascher M."/>
            <person name="Fiebig A."/>
        </authorList>
    </citation>
    <scope>NUCLEOTIDE SEQUENCE</scope>
</reference>
<gene>
    <name evidence="2" type="ORF">SI8410_04005408</name>
</gene>
<dbReference type="OrthoDB" id="1885095at2759"/>
<accession>A0A7I8KAD9</accession>
<proteinExistence type="predicted"/>
<feature type="signal peptide" evidence="1">
    <location>
        <begin position="1"/>
        <end position="26"/>
    </location>
</feature>
<keyword evidence="1" id="KW-0732">Signal</keyword>
<protein>
    <submittedName>
        <fullName evidence="2">Uncharacterized protein</fullName>
    </submittedName>
</protein>
<dbReference type="AlphaFoldDB" id="A0A7I8KAD9"/>